<reference evidence="3" key="1">
    <citation type="submission" date="2015-04" db="EMBL/GenBank/DDBJ databases">
        <title>The genome sequence of the plant pathogenic Rhizarian Plasmodiophora brassicae reveals insights in its biotrophic life cycle and the origin of chitin synthesis.</title>
        <authorList>
            <person name="Schwelm A."/>
            <person name="Fogelqvist J."/>
            <person name="Knaust A."/>
            <person name="Julke S."/>
            <person name="Lilja T."/>
            <person name="Dhandapani V."/>
            <person name="Bonilla-Rosso G."/>
            <person name="Karlsson M."/>
            <person name="Shevchenko A."/>
            <person name="Choi S.R."/>
            <person name="Kim H.G."/>
            <person name="Park J.Y."/>
            <person name="Lim Y.P."/>
            <person name="Ludwig-Muller J."/>
            <person name="Dixelius C."/>
        </authorList>
    </citation>
    <scope>NUCLEOTIDE SEQUENCE</scope>
    <source>
        <tissue evidence="3">Potato root galls</tissue>
    </source>
</reference>
<feature type="transmembrane region" description="Helical" evidence="1">
    <location>
        <begin position="911"/>
        <end position="935"/>
    </location>
</feature>
<evidence type="ECO:0000256" key="1">
    <source>
        <dbReference type="SAM" id="Phobius"/>
    </source>
</evidence>
<dbReference type="EMBL" id="HACM01002167">
    <property type="protein sequence ID" value="CRZ02609.1"/>
    <property type="molecule type" value="Transcribed_RNA"/>
</dbReference>
<protein>
    <recommendedName>
        <fullName evidence="2">TNFR-Cys domain-containing protein</fullName>
    </recommendedName>
</protein>
<feature type="domain" description="TNFR-Cys" evidence="2">
    <location>
        <begin position="411"/>
        <end position="444"/>
    </location>
</feature>
<dbReference type="InterPro" id="IPR009030">
    <property type="entry name" value="Growth_fac_rcpt_cys_sf"/>
</dbReference>
<dbReference type="SUPFAM" id="SSF57184">
    <property type="entry name" value="Growth factor receptor domain"/>
    <property type="match status" value="4"/>
</dbReference>
<name>A0A0H5R3K9_9EUKA</name>
<feature type="domain" description="TNFR-Cys" evidence="2">
    <location>
        <begin position="447"/>
        <end position="478"/>
    </location>
</feature>
<keyword evidence="1" id="KW-0812">Transmembrane</keyword>
<sequence length="1142" mass="122303">KECPVAKYSSAFGSTSCLSCPAGQYNNMTGQSQCQPCNPGTFSAFGGAEFCSPCSPGNHAENPGSPLCKACDLGLFAPGFGSRSCQLCPPGTFTDQTQQMSCSECPSGTFNSNSGQSQCNRCPAGKFSNTTGAQTCVDCPVGRTSDGPTKCSDCSPGTFASAGSPICNDCPVGTAEPLPAQGQCSPCQPGFQAGNEGQITCSPCPEGRYSSTPGSVLCSPCSSGRYRNQSSSTAEICTECPLGTSQGITGQIKCEPCVPGTFSGEVGMKSCSKCPAGRFGDMSYAKECAPCPPGSYQDGLSLFPTQCTICPPGTYAPTPGSSSCTPCQAGTFSSTSNSTNCELCPAGYEQPAIGQGNCTQCRPGWFSDRKASLCKACASGQAASGTGSTECTDCPSGTFSLGRNNSVCHPCEAGRFSLRKDARLEICTLCPTGKYMDKVGQQLCLDCGPGTYSDDEGMTACKPCPVGTHQRANGSTSCDPCSSGMFQALLGQPQCEECPAGRYSAASVAGHGVSSCSNCTAGTFSGVAAESCETCPTRQVSTKPGSSQCAACDVNSESDAFHSECLCNVGFYSDERDDPSTQCQVCTEGMKCAQSGLTVETLEAQKGYWKPSNVSTSFYRCILHKNCDGGVAATCQANHEGPLCAVCHDGFYLTQRGDCNGCPSQADSLTYFFIAATIGLAALWAQFFIVLRAGAAKMQHVKAQDAAVENEMFWSEVIGVGLNDANALQKTHASEAARLKAAQAEEAAIHGQPTPKPNFSYKLKIMLGFTQILTTLMSIVETPLPGTFRNFISLFSAINLDLFASSGLECVIRSTFYQKFIFVSFTPLVLLFMVITLYLIPKTVLSHQTGAAGRKRSRKKFWRMLVFSLFLIYPTVSSTILRLFVCTKVEGVYYLRSDMRLTCYDETHKKYLGLGAFFILLYPVGIPLFFFIMLWRYRHRLQEDGVKAELGFLYDAYDHKIWWFEMVDMLHKVSLTGLVAFFPAQDQLMAAAIMSMTYTVLLLLIRPYIRKGDDRLHLFAQIEIFCAVICGYTFSGQFDTDDSVDVGLSILLIVMIGSFTLLFVVQAAKVIFKILKLKRERTLAKLDSQVGVKAVAAIDDGDKEEPEQFGILSPSKGPELSFSQRSFHMLPVASSSFKQEVD</sequence>
<feature type="transmembrane region" description="Helical" evidence="1">
    <location>
        <begin position="988"/>
        <end position="1009"/>
    </location>
</feature>
<dbReference type="Pfam" id="PF07699">
    <property type="entry name" value="Ephrin_rec_like"/>
    <property type="match status" value="3"/>
</dbReference>
<feature type="domain" description="TNFR-Cys" evidence="2">
    <location>
        <begin position="88"/>
        <end position="119"/>
    </location>
</feature>
<feature type="transmembrane region" description="Helical" evidence="1">
    <location>
        <begin position="1046"/>
        <end position="1072"/>
    </location>
</feature>
<dbReference type="PANTHER" id="PTHR46967">
    <property type="entry name" value="INSULIN-LIKE GROWTH FACTOR BINDING PROTEIN,N-TERMINAL"/>
    <property type="match status" value="1"/>
</dbReference>
<feature type="transmembrane region" description="Helical" evidence="1">
    <location>
        <begin position="820"/>
        <end position="840"/>
    </location>
</feature>
<dbReference type="AlphaFoldDB" id="A0A0H5R3K9"/>
<feature type="domain" description="TNFR-Cys" evidence="2">
    <location>
        <begin position="291"/>
        <end position="327"/>
    </location>
</feature>
<feature type="transmembrane region" description="Helical" evidence="1">
    <location>
        <begin position="1016"/>
        <end position="1034"/>
    </location>
</feature>
<evidence type="ECO:0000313" key="3">
    <source>
        <dbReference type="EMBL" id="CRZ02609.1"/>
    </source>
</evidence>
<feature type="transmembrane region" description="Helical" evidence="1">
    <location>
        <begin position="669"/>
        <end position="691"/>
    </location>
</feature>
<dbReference type="InterPro" id="IPR010308">
    <property type="entry name" value="TRP_C"/>
</dbReference>
<dbReference type="InterPro" id="IPR011641">
    <property type="entry name" value="Tyr-kin_ephrin_A/B_rcpt-like"/>
</dbReference>
<dbReference type="PANTHER" id="PTHR46967:SF2">
    <property type="entry name" value="SUSHI, VON WILLEBRAND FACTOR TYPE A, EGF AND PENTRAXIN DOMAIN-CONTAINING PROTEIN 1-LIKE"/>
    <property type="match status" value="1"/>
</dbReference>
<feature type="domain" description="TNFR-Cys" evidence="2">
    <location>
        <begin position="361"/>
        <end position="391"/>
    </location>
</feature>
<dbReference type="Pfam" id="PF06011">
    <property type="entry name" value="TRP"/>
    <property type="match status" value="1"/>
</dbReference>
<dbReference type="InterPro" id="IPR001368">
    <property type="entry name" value="TNFR/NGFR_Cys_rich_reg"/>
</dbReference>
<feature type="domain" description="TNFR-Cys" evidence="2">
    <location>
        <begin position="37"/>
        <end position="68"/>
    </location>
</feature>
<keyword evidence="1" id="KW-1133">Transmembrane helix</keyword>
<dbReference type="Gene3D" id="2.10.50.10">
    <property type="entry name" value="Tumor Necrosis Factor Receptor, subunit A, domain 2"/>
    <property type="match status" value="9"/>
</dbReference>
<proteinExistence type="predicted"/>
<keyword evidence="1" id="KW-0472">Membrane</keyword>
<evidence type="ECO:0000259" key="2">
    <source>
        <dbReference type="SMART" id="SM00208"/>
    </source>
</evidence>
<dbReference type="SMART" id="SM01411">
    <property type="entry name" value="Ephrin_rec_like"/>
    <property type="match status" value="12"/>
</dbReference>
<organism evidence="3">
    <name type="scientific">Spongospora subterranea</name>
    <dbReference type="NCBI Taxonomy" id="70186"/>
    <lineage>
        <taxon>Eukaryota</taxon>
        <taxon>Sar</taxon>
        <taxon>Rhizaria</taxon>
        <taxon>Endomyxa</taxon>
        <taxon>Phytomyxea</taxon>
        <taxon>Plasmodiophorida</taxon>
        <taxon>Plasmodiophoridae</taxon>
        <taxon>Spongospora</taxon>
    </lineage>
</organism>
<feature type="transmembrane region" description="Helical" evidence="1">
    <location>
        <begin position="861"/>
        <end position="885"/>
    </location>
</feature>
<feature type="non-terminal residue" evidence="3">
    <location>
        <position position="1"/>
    </location>
</feature>
<dbReference type="SMART" id="SM00208">
    <property type="entry name" value="TNFR"/>
    <property type="match status" value="6"/>
</dbReference>
<accession>A0A0H5R3K9</accession>